<evidence type="ECO:0000256" key="2">
    <source>
        <dbReference type="ARBA" id="ARBA00023136"/>
    </source>
</evidence>
<evidence type="ECO:0000313" key="6">
    <source>
        <dbReference type="Proteomes" id="UP000019247"/>
    </source>
</evidence>
<dbReference type="PANTHER" id="PTHR46825">
    <property type="entry name" value="D-ALANYL-D-ALANINE-CARBOXYPEPTIDASE/ENDOPEPTIDASE AMPH"/>
    <property type="match status" value="1"/>
</dbReference>
<dbReference type="GO" id="GO:0016020">
    <property type="term" value="C:membrane"/>
    <property type="evidence" value="ECO:0007669"/>
    <property type="project" value="UniProtKB-SubCell"/>
</dbReference>
<comment type="subcellular location">
    <subcellularLocation>
        <location evidence="1">Membrane</location>
    </subcellularLocation>
</comment>
<organism evidence="5 6">
    <name type="scientific">Lactiplantibacillus fabifermentans T30PCM01</name>
    <dbReference type="NCBI Taxonomy" id="1400520"/>
    <lineage>
        <taxon>Bacteria</taxon>
        <taxon>Bacillati</taxon>
        <taxon>Bacillota</taxon>
        <taxon>Bacilli</taxon>
        <taxon>Lactobacillales</taxon>
        <taxon>Lactobacillaceae</taxon>
        <taxon>Lactiplantibacillus</taxon>
    </lineage>
</organism>
<evidence type="ECO:0000259" key="3">
    <source>
        <dbReference type="Pfam" id="PF00144"/>
    </source>
</evidence>
<dbReference type="Pfam" id="PF13457">
    <property type="entry name" value="GW"/>
    <property type="match status" value="2"/>
</dbReference>
<dbReference type="Proteomes" id="UP000019247">
    <property type="component" value="Unassembled WGS sequence"/>
</dbReference>
<dbReference type="PATRIC" id="fig|1400520.3.peg.1008"/>
<dbReference type="GO" id="GO:0004180">
    <property type="term" value="F:carboxypeptidase activity"/>
    <property type="evidence" value="ECO:0007669"/>
    <property type="project" value="UniProtKB-KW"/>
</dbReference>
<feature type="domain" description="GW" evidence="4">
    <location>
        <begin position="159"/>
        <end position="189"/>
    </location>
</feature>
<keyword evidence="5" id="KW-0645">Protease</keyword>
<name>W6T8X8_9LACO</name>
<proteinExistence type="predicted"/>
<dbReference type="RefSeq" id="WP_051502036.1">
    <property type="nucleotide sequence ID" value="NZ_KK036477.1"/>
</dbReference>
<dbReference type="Gene3D" id="3.40.710.10">
    <property type="entry name" value="DD-peptidase/beta-lactamase superfamily"/>
    <property type="match status" value="1"/>
</dbReference>
<feature type="domain" description="GW" evidence="4">
    <location>
        <begin position="67"/>
        <end position="96"/>
    </location>
</feature>
<sequence>MRWRWWQAWLLVGSSGWWLWAAVTPTRETSALPMYVAFKSATVTTTALPATTPQRVTVRPAAVYIGTRAAVVDRQRYVRVKTLTGHLIGWVPQQQVRALAHVKANGDLLVRQHQRVNGRLTAKQPARVVTVTATIPATQARLKQWRVPAHELTMPAMPVVATARTDLGRYYLVERYQHRYGWVSAADFKYQAVSVPTITAKNWLHVDHLVATQHIQGTLLVAQAGQATPTIRSYGLADRATHTLNGATTVYPIASLQKAMTGVMIGQLVASGQLQLDQPIAQFYPHLKNARHITIQQLLNHTSGLYMPEVAPKKPLTEAAAVQWVLAHVTVQSQHQWRYCSANYTLLAGIIRQVTGQSYAENLTTRVLKPAGMTTTKAWTQFHNLPVATPYFATNRFFVQTAQISLPLLSSELGAGDIGTTVTDYYRFVTAFNDGTLLPIATRNLLTSTRTNDYAAGLYYGLDGKQHATGYDNDISNFYSRSANGQVTVVFFMNQANHYRAKTVVQKITEILAKNQ</sequence>
<evidence type="ECO:0000259" key="4">
    <source>
        <dbReference type="Pfam" id="PF13457"/>
    </source>
</evidence>
<keyword evidence="5" id="KW-0121">Carboxypeptidase</keyword>
<dbReference type="EMBL" id="AWWK01000024">
    <property type="protein sequence ID" value="ETY74859.1"/>
    <property type="molecule type" value="Genomic_DNA"/>
</dbReference>
<dbReference type="eggNOG" id="COG1680">
    <property type="taxonomic scope" value="Bacteria"/>
</dbReference>
<dbReference type="HOGENOM" id="CLU_527640_0_0_9"/>
<dbReference type="InterPro" id="IPR050491">
    <property type="entry name" value="AmpC-like"/>
</dbReference>
<dbReference type="PANTHER" id="PTHR46825:SF11">
    <property type="entry name" value="PENICILLIN-BINDING PROTEIN 4"/>
    <property type="match status" value="1"/>
</dbReference>
<dbReference type="InterPro" id="IPR012338">
    <property type="entry name" value="Beta-lactam/transpept-like"/>
</dbReference>
<evidence type="ECO:0000313" key="5">
    <source>
        <dbReference type="EMBL" id="ETY74859.1"/>
    </source>
</evidence>
<reference evidence="5 6" key="1">
    <citation type="journal article" date="2014" name="Genome Announc.">
        <title>Genome Sequence of Lactobacillus fabifermentans Strain T30PCM01, Isolated from Fermenting Grape Marc.</title>
        <authorList>
            <person name="Treu L."/>
            <person name="Vendramin V."/>
            <person name="Bovo B."/>
            <person name="Giacomini A."/>
            <person name="Corich V."/>
            <person name="Campanaro S."/>
        </authorList>
    </citation>
    <scope>NUCLEOTIDE SEQUENCE [LARGE SCALE GENOMIC DNA]</scope>
    <source>
        <strain evidence="5 6">T30PCM01</strain>
    </source>
</reference>
<keyword evidence="5" id="KW-0378">Hydrolase</keyword>
<comment type="caution">
    <text evidence="5">The sequence shown here is derived from an EMBL/GenBank/DDBJ whole genome shotgun (WGS) entry which is preliminary data.</text>
</comment>
<dbReference type="SUPFAM" id="SSF56601">
    <property type="entry name" value="beta-lactamase/transpeptidase-like"/>
    <property type="match status" value="1"/>
</dbReference>
<dbReference type="AlphaFoldDB" id="W6T8X8"/>
<evidence type="ECO:0000256" key="1">
    <source>
        <dbReference type="ARBA" id="ARBA00004370"/>
    </source>
</evidence>
<feature type="domain" description="Beta-lactamase-related" evidence="3">
    <location>
        <begin position="206"/>
        <end position="468"/>
    </location>
</feature>
<dbReference type="OrthoDB" id="2157616at2"/>
<gene>
    <name evidence="5" type="ORF">LFAB_05160</name>
</gene>
<dbReference type="InterPro" id="IPR001466">
    <property type="entry name" value="Beta-lactam-related"/>
</dbReference>
<dbReference type="STRING" id="1400520.LFAB_05160"/>
<keyword evidence="2" id="KW-0472">Membrane</keyword>
<protein>
    <submittedName>
        <fullName evidence="5">D-Ala-D-Ala carboxypeptidase</fullName>
    </submittedName>
</protein>
<dbReference type="InterPro" id="IPR025987">
    <property type="entry name" value="GW_dom"/>
</dbReference>
<dbReference type="Pfam" id="PF00144">
    <property type="entry name" value="Beta-lactamase"/>
    <property type="match status" value="1"/>
</dbReference>
<accession>W6T8X8</accession>